<name>A0A098QXQ8_9SPIO</name>
<evidence type="ECO:0000256" key="1">
    <source>
        <dbReference type="ARBA" id="ARBA00022670"/>
    </source>
</evidence>
<evidence type="ECO:0000256" key="7">
    <source>
        <dbReference type="SAM" id="MobiDB-lite"/>
    </source>
</evidence>
<accession>A0A098QXQ8</accession>
<dbReference type="PANTHER" id="PTHR34217:SF1">
    <property type="entry name" value="CARBOXYPEPTIDASE 1"/>
    <property type="match status" value="1"/>
</dbReference>
<dbReference type="eggNOG" id="COG1164">
    <property type="taxonomic scope" value="Bacteria"/>
</dbReference>
<dbReference type="GO" id="GO:0004222">
    <property type="term" value="F:metalloendopeptidase activity"/>
    <property type="evidence" value="ECO:0007669"/>
    <property type="project" value="InterPro"/>
</dbReference>
<evidence type="ECO:0000313" key="11">
    <source>
        <dbReference type="Proteomes" id="UP000029692"/>
    </source>
</evidence>
<dbReference type="SUPFAM" id="SSF55486">
    <property type="entry name" value="Metalloproteases ('zincins'), catalytic domain"/>
    <property type="match status" value="1"/>
</dbReference>
<dbReference type="GO" id="GO:0004181">
    <property type="term" value="F:metallocarboxypeptidase activity"/>
    <property type="evidence" value="ECO:0007669"/>
    <property type="project" value="InterPro"/>
</dbReference>
<feature type="region of interest" description="Disordered" evidence="7">
    <location>
        <begin position="207"/>
        <end position="256"/>
    </location>
</feature>
<dbReference type="InterPro" id="IPR001333">
    <property type="entry name" value="Peptidase_M32_Taq"/>
</dbReference>
<reference evidence="10 11" key="1">
    <citation type="submission" date="2014-05" db="EMBL/GenBank/DDBJ databases">
        <title>De novo Genome Sequence of Spirocheata sp.</title>
        <authorList>
            <person name="Shivani Y."/>
            <person name="Subhash Y."/>
            <person name="Tushar L."/>
            <person name="Sasikala C."/>
            <person name="Ramana C.V."/>
        </authorList>
    </citation>
    <scope>NUCLEOTIDE SEQUENCE [LARGE SCALE GENOMIC DNA]</scope>
    <source>
        <strain evidence="10 11">JC230</strain>
    </source>
</reference>
<evidence type="ECO:0000256" key="6">
    <source>
        <dbReference type="RuleBase" id="RU003435"/>
    </source>
</evidence>
<dbReference type="GO" id="GO:0006508">
    <property type="term" value="P:proteolysis"/>
    <property type="evidence" value="ECO:0007669"/>
    <property type="project" value="UniProtKB-KW"/>
</dbReference>
<proteinExistence type="inferred from homology"/>
<dbReference type="InterPro" id="IPR013647">
    <property type="entry name" value="OligopepF_N_dom"/>
</dbReference>
<dbReference type="EMBL" id="JNUP01000067">
    <property type="protein sequence ID" value="KGE71257.1"/>
    <property type="molecule type" value="Genomic_DNA"/>
</dbReference>
<feature type="compositionally biased region" description="Basic and acidic residues" evidence="7">
    <location>
        <begin position="232"/>
        <end position="241"/>
    </location>
</feature>
<dbReference type="Gene3D" id="1.20.140.70">
    <property type="entry name" value="Oligopeptidase f, N-terminal domain"/>
    <property type="match status" value="1"/>
</dbReference>
<sequence>MTDLGDPQLWQLESVYPGLDSPQYKGDIQELRELIERASKVFAEEPDSQTRAVEWLTQCLDLQARIATLDETLESYLYCRYSTDTRDSAVMAELNAVEAMVVPAKTAQVVFRNSLARACSRGFFGRALADPPGSSRGASQAREVSRAIRESLADLPPGLADFRFVLEEALEEQKHQMSPELEDLAADLNRSGGEAWGRLQQQISSNLSMPWKNPGESDKTPGTPAAPASSRDSAEGSRAEDPSGSVEQPDQPQRKTVIELRSLAFDPDRRIRKQAYELELEAWKQVEIPMAAAINGVKGFSISIDSRRGYEESLDRSVALNRITRKTLDAMISAMEQHLPDFHRYLQKKAELLGLERLSFYDIFAPLKAPDSPEPAPPRNSGRDQSFPSTWSYEQAGNFIIETFRGFSQDLGDFAAKAFESRWIDARPRPGKIGGAYCTDLPKPGESRILANFDGSFSSVSTLAHELGHAYHSYVLRDQPQLLRSYPMTLAETASIFCETIIYNTAIENSGGFQRLSLIEGILSESTQVIVDILSRFYFERNLFGSRKNRELSPDELCQAMVQAQKDSYGPGLNQEELHPYMWAVKGHYYSPELAFYNFPYAFGQLFGLGLYAQYKENPREFPEAYRTILVETGRANAVDVCKSAGFSIETPDFWNQGLSAIVNFVNIFTKGST</sequence>
<dbReference type="InterPro" id="IPR034006">
    <property type="entry name" value="M3B_PepF_2"/>
</dbReference>
<evidence type="ECO:0008006" key="12">
    <source>
        <dbReference type="Google" id="ProtNLM"/>
    </source>
</evidence>
<protein>
    <recommendedName>
        <fullName evidence="12">Peptidase M3</fullName>
    </recommendedName>
</protein>
<keyword evidence="1 6" id="KW-0645">Protease</keyword>
<evidence type="ECO:0000256" key="4">
    <source>
        <dbReference type="ARBA" id="ARBA00022833"/>
    </source>
</evidence>
<evidence type="ECO:0000313" key="10">
    <source>
        <dbReference type="EMBL" id="KGE71257.1"/>
    </source>
</evidence>
<dbReference type="CDD" id="cd09607">
    <property type="entry name" value="M3B_PepF"/>
    <property type="match status" value="1"/>
</dbReference>
<organism evidence="10 11">
    <name type="scientific">Spirochaeta lutea</name>
    <dbReference type="NCBI Taxonomy" id="1480694"/>
    <lineage>
        <taxon>Bacteria</taxon>
        <taxon>Pseudomonadati</taxon>
        <taxon>Spirochaetota</taxon>
        <taxon>Spirochaetia</taxon>
        <taxon>Spirochaetales</taxon>
        <taxon>Spirochaetaceae</taxon>
        <taxon>Spirochaeta</taxon>
    </lineage>
</organism>
<keyword evidence="3 6" id="KW-0378">Hydrolase</keyword>
<dbReference type="PANTHER" id="PTHR34217">
    <property type="entry name" value="METAL-DEPENDENT CARBOXYPEPTIDASE"/>
    <property type="match status" value="1"/>
</dbReference>
<dbReference type="InterPro" id="IPR001567">
    <property type="entry name" value="Pept_M3A_M3B_dom"/>
</dbReference>
<evidence type="ECO:0000256" key="5">
    <source>
        <dbReference type="ARBA" id="ARBA00023049"/>
    </source>
</evidence>
<comment type="similarity">
    <text evidence="6">Belongs to the peptidase M3 family.</text>
</comment>
<evidence type="ECO:0000259" key="8">
    <source>
        <dbReference type="Pfam" id="PF01432"/>
    </source>
</evidence>
<keyword evidence="4 6" id="KW-0862">Zinc</keyword>
<dbReference type="Pfam" id="PF08439">
    <property type="entry name" value="Peptidase_M3_N"/>
    <property type="match status" value="1"/>
</dbReference>
<dbReference type="GO" id="GO:0046872">
    <property type="term" value="F:metal ion binding"/>
    <property type="evidence" value="ECO:0007669"/>
    <property type="project" value="UniProtKB-UniRule"/>
</dbReference>
<feature type="domain" description="Peptidase M3A/M3B catalytic" evidence="8">
    <location>
        <begin position="416"/>
        <end position="657"/>
    </location>
</feature>
<dbReference type="Pfam" id="PF01432">
    <property type="entry name" value="Peptidase_M3"/>
    <property type="match status" value="1"/>
</dbReference>
<dbReference type="Proteomes" id="UP000029692">
    <property type="component" value="Unassembled WGS sequence"/>
</dbReference>
<keyword evidence="5 6" id="KW-0482">Metalloprotease</keyword>
<dbReference type="OrthoDB" id="9769691at2"/>
<dbReference type="InterPro" id="IPR042088">
    <property type="entry name" value="OligoPept_F_C"/>
</dbReference>
<dbReference type="STRING" id="1480694.DC28_12480"/>
<evidence type="ECO:0000256" key="2">
    <source>
        <dbReference type="ARBA" id="ARBA00022723"/>
    </source>
</evidence>
<dbReference type="Gene3D" id="1.10.1370.20">
    <property type="entry name" value="Oligoendopeptidase f, C-terminal domain"/>
    <property type="match status" value="1"/>
</dbReference>
<comment type="cofactor">
    <cofactor evidence="6">
        <name>Zn(2+)</name>
        <dbReference type="ChEBI" id="CHEBI:29105"/>
    </cofactor>
    <text evidence="6">Binds 1 zinc ion.</text>
</comment>
<evidence type="ECO:0000256" key="3">
    <source>
        <dbReference type="ARBA" id="ARBA00022801"/>
    </source>
</evidence>
<gene>
    <name evidence="10" type="ORF">DC28_12480</name>
</gene>
<comment type="caution">
    <text evidence="10">The sequence shown here is derived from an EMBL/GenBank/DDBJ whole genome shotgun (WGS) entry which is preliminary data.</text>
</comment>
<evidence type="ECO:0000259" key="9">
    <source>
        <dbReference type="Pfam" id="PF08439"/>
    </source>
</evidence>
<keyword evidence="11" id="KW-1185">Reference proteome</keyword>
<dbReference type="AlphaFoldDB" id="A0A098QXQ8"/>
<feature type="domain" description="Oligopeptidase F N-terminal" evidence="9">
    <location>
        <begin position="157"/>
        <end position="207"/>
    </location>
</feature>
<keyword evidence="2 6" id="KW-0479">Metal-binding</keyword>